<dbReference type="Proteomes" id="UP000283701">
    <property type="component" value="Unassembled WGS sequence"/>
</dbReference>
<dbReference type="EMBL" id="QRHP01000001">
    <property type="protein sequence ID" value="RHF87392.1"/>
    <property type="molecule type" value="Genomic_DNA"/>
</dbReference>
<dbReference type="EMBL" id="QSFX01000007">
    <property type="protein sequence ID" value="RHA90087.1"/>
    <property type="molecule type" value="Genomic_DNA"/>
</dbReference>
<evidence type="ECO:0000313" key="14">
    <source>
        <dbReference type="Proteomes" id="UP000286271"/>
    </source>
</evidence>
<dbReference type="EMBL" id="QSKW01000038">
    <property type="protein sequence ID" value="RHE91867.1"/>
    <property type="molecule type" value="Genomic_DNA"/>
</dbReference>
<evidence type="ECO:0000313" key="9">
    <source>
        <dbReference type="Proteomes" id="UP000266391"/>
    </source>
</evidence>
<sequence>MNDKNTYSVDKYLEIIAEKEGITKEEVQQEIGRAVSIALKSPDPKMQRFWTDFPCENDTPTIEEIIYHLAEKFAKES</sequence>
<organism evidence="1 8">
    <name type="scientific">Roseburia inulinivorans</name>
    <dbReference type="NCBI Taxonomy" id="360807"/>
    <lineage>
        <taxon>Bacteria</taxon>
        <taxon>Bacillati</taxon>
        <taxon>Bacillota</taxon>
        <taxon>Clostridia</taxon>
        <taxon>Lachnospirales</taxon>
        <taxon>Lachnospiraceae</taxon>
        <taxon>Roseburia</taxon>
    </lineage>
</organism>
<dbReference type="GeneID" id="75164383"/>
<dbReference type="Proteomes" id="UP000283738">
    <property type="component" value="Unassembled WGS sequence"/>
</dbReference>
<gene>
    <name evidence="7" type="ORF">DW654_01085</name>
    <name evidence="6" type="ORF">DW707_16200</name>
    <name evidence="5" type="ORF">DW813_03855</name>
    <name evidence="4" type="ORF">DW914_06225</name>
    <name evidence="3" type="ORF">DWY29_02875</name>
    <name evidence="2" type="ORF">DWY96_04105</name>
    <name evidence="1" type="ORF">RIL183_17851</name>
</gene>
<dbReference type="EMBL" id="QRUN01000002">
    <property type="protein sequence ID" value="RGR70851.1"/>
    <property type="molecule type" value="Genomic_DNA"/>
</dbReference>
<dbReference type="InterPro" id="IPR036388">
    <property type="entry name" value="WH-like_DNA-bd_sf"/>
</dbReference>
<dbReference type="Proteomes" id="UP000286271">
    <property type="component" value="Unassembled WGS sequence"/>
</dbReference>
<evidence type="ECO:0000313" key="4">
    <source>
        <dbReference type="EMBL" id="RHA90087.1"/>
    </source>
</evidence>
<evidence type="ECO:0000313" key="12">
    <source>
        <dbReference type="Proteomes" id="UP000283738"/>
    </source>
</evidence>
<dbReference type="EMBL" id="QSIQ01000003">
    <property type="protein sequence ID" value="RHD05478.1"/>
    <property type="molecule type" value="Genomic_DNA"/>
</dbReference>
<reference evidence="8" key="2">
    <citation type="submission" date="2015-05" db="EMBL/GenBank/DDBJ databases">
        <authorList>
            <consortium name="Pathogen Informatics"/>
        </authorList>
    </citation>
    <scope>NUCLEOTIDE SEQUENCE [LARGE SCALE GENOMIC DNA]</scope>
    <source>
        <strain evidence="8">L1-83</strain>
    </source>
</reference>
<evidence type="ECO:0008006" key="15">
    <source>
        <dbReference type="Google" id="ProtNLM"/>
    </source>
</evidence>
<dbReference type="OrthoDB" id="2057061at2"/>
<dbReference type="Proteomes" id="UP000049828">
    <property type="component" value="Unassembled WGS sequence"/>
</dbReference>
<evidence type="ECO:0000313" key="7">
    <source>
        <dbReference type="EMBL" id="RHF87392.1"/>
    </source>
</evidence>
<dbReference type="Proteomes" id="UP000266391">
    <property type="component" value="Unassembled WGS sequence"/>
</dbReference>
<evidence type="ECO:0000313" key="1">
    <source>
        <dbReference type="EMBL" id="CRL35842.1"/>
    </source>
</evidence>
<dbReference type="Proteomes" id="UP000285820">
    <property type="component" value="Unassembled WGS sequence"/>
</dbReference>
<dbReference type="RefSeq" id="WP_005602824.1">
    <property type="nucleotide sequence ID" value="NZ_CABJFX010000007.1"/>
</dbReference>
<protein>
    <recommendedName>
        <fullName evidence="15">Sporulation initiation factor Spo0A C-terminal domain-containing protein</fullName>
    </recommendedName>
</protein>
<dbReference type="Gene3D" id="1.10.10.10">
    <property type="entry name" value="Winged helix-like DNA-binding domain superfamily/Winged helix DNA-binding domain"/>
    <property type="match status" value="1"/>
</dbReference>
<proteinExistence type="predicted"/>
<keyword evidence="8" id="KW-1185">Reference proteome</keyword>
<evidence type="ECO:0000313" key="8">
    <source>
        <dbReference type="Proteomes" id="UP000049828"/>
    </source>
</evidence>
<evidence type="ECO:0000313" key="10">
    <source>
        <dbReference type="Proteomes" id="UP000283492"/>
    </source>
</evidence>
<dbReference type="EMBL" id="CVRS01000062">
    <property type="protein sequence ID" value="CRL35842.1"/>
    <property type="molecule type" value="Genomic_DNA"/>
</dbReference>
<dbReference type="EMBL" id="QRTF01000006">
    <property type="protein sequence ID" value="RGQ52618.1"/>
    <property type="molecule type" value="Genomic_DNA"/>
</dbReference>
<evidence type="ECO:0000313" key="6">
    <source>
        <dbReference type="EMBL" id="RHE91867.1"/>
    </source>
</evidence>
<evidence type="ECO:0000313" key="5">
    <source>
        <dbReference type="EMBL" id="RHD05478.1"/>
    </source>
</evidence>
<accession>A0A0M6WH25</accession>
<reference evidence="1" key="1">
    <citation type="submission" date="2015-05" db="EMBL/GenBank/DDBJ databases">
        <authorList>
            <person name="Wang D.B."/>
            <person name="Wang M."/>
        </authorList>
    </citation>
    <scope>NUCLEOTIDE SEQUENCE [LARGE SCALE GENOMIC DNA]</scope>
    <source>
        <strain evidence="1">L1-83</strain>
    </source>
</reference>
<evidence type="ECO:0000313" key="11">
    <source>
        <dbReference type="Proteomes" id="UP000283701"/>
    </source>
</evidence>
<dbReference type="Proteomes" id="UP000283492">
    <property type="component" value="Unassembled WGS sequence"/>
</dbReference>
<evidence type="ECO:0000313" key="3">
    <source>
        <dbReference type="EMBL" id="RGR70851.1"/>
    </source>
</evidence>
<dbReference type="AlphaFoldDB" id="A0A0M6WH25"/>
<name>A0A0M6WH25_9FIRM</name>
<evidence type="ECO:0000313" key="13">
    <source>
        <dbReference type="Proteomes" id="UP000285820"/>
    </source>
</evidence>
<evidence type="ECO:0000313" key="2">
    <source>
        <dbReference type="EMBL" id="RGQ52618.1"/>
    </source>
</evidence>
<reference evidence="9 10" key="3">
    <citation type="submission" date="2018-08" db="EMBL/GenBank/DDBJ databases">
        <title>A genome reference for cultivated species of the human gut microbiota.</title>
        <authorList>
            <person name="Zou Y."/>
            <person name="Xue W."/>
            <person name="Luo G."/>
        </authorList>
    </citation>
    <scope>NUCLEOTIDE SEQUENCE [LARGE SCALE GENOMIC DNA]</scope>
    <source>
        <strain evidence="3 13">AF24-4</strain>
        <strain evidence="2 12">AF28-15</strain>
        <strain evidence="7 11">AM23-23AC</strain>
        <strain evidence="6 14">AM27-11</strain>
        <strain evidence="5 9">AM32-8LB</strain>
        <strain evidence="4 10">AM42-1AC</strain>
    </source>
</reference>